<sequence length="61" mass="7069">MNNHDLPHVAENEDSDVSYDRWFRSKVQLALDDHVPGIPHDQVMSEMRDLLIAKLLLRATD</sequence>
<dbReference type="Pfam" id="PF21217">
    <property type="entry name" value="PaaA2"/>
    <property type="match status" value="1"/>
</dbReference>
<keyword evidence="3" id="KW-1185">Reference proteome</keyword>
<comment type="caution">
    <text evidence="2">The sequence shown here is derived from an EMBL/GenBank/DDBJ whole genome shotgun (WGS) entry which is preliminary data.</text>
</comment>
<proteinExistence type="predicted"/>
<dbReference type="Gene3D" id="6.20.450.20">
    <property type="match status" value="1"/>
</dbReference>
<dbReference type="AlphaFoldDB" id="A0A6I3VYE6"/>
<dbReference type="RefSeq" id="WP_155581794.1">
    <property type="nucleotide sequence ID" value="NZ_JBHSTH010000001.1"/>
</dbReference>
<dbReference type="Proteomes" id="UP000438196">
    <property type="component" value="Unassembled WGS sequence"/>
</dbReference>
<evidence type="ECO:0000313" key="2">
    <source>
        <dbReference type="EMBL" id="MUF03400.1"/>
    </source>
</evidence>
<organism evidence="2 3">
    <name type="scientific">Pseudomonas spelaei</name>
    <dbReference type="NCBI Taxonomy" id="1055469"/>
    <lineage>
        <taxon>Bacteria</taxon>
        <taxon>Pseudomonadati</taxon>
        <taxon>Pseudomonadota</taxon>
        <taxon>Gammaproteobacteria</taxon>
        <taxon>Pseudomonadales</taxon>
        <taxon>Pseudomonadaceae</taxon>
        <taxon>Pseudomonas</taxon>
    </lineage>
</organism>
<dbReference type="EMBL" id="WNNK01000002">
    <property type="protein sequence ID" value="MUF03400.1"/>
    <property type="molecule type" value="Genomic_DNA"/>
</dbReference>
<evidence type="ECO:0000313" key="3">
    <source>
        <dbReference type="Proteomes" id="UP000438196"/>
    </source>
</evidence>
<dbReference type="OrthoDB" id="3174560at2"/>
<protein>
    <submittedName>
        <fullName evidence="2">Antitoxin</fullName>
    </submittedName>
</protein>
<dbReference type="InterPro" id="IPR048851">
    <property type="entry name" value="PaaA2_dom"/>
</dbReference>
<name>A0A6I3VYE6_9PSED</name>
<feature type="domain" description="Stability determinant" evidence="1">
    <location>
        <begin position="17"/>
        <end position="46"/>
    </location>
</feature>
<gene>
    <name evidence="2" type="ORF">GNF76_03580</name>
</gene>
<accession>A0A6I3VYE6</accession>
<evidence type="ECO:0000259" key="1">
    <source>
        <dbReference type="Pfam" id="PF21217"/>
    </source>
</evidence>
<reference evidence="2 3" key="1">
    <citation type="submission" date="2019-11" db="EMBL/GenBank/DDBJ databases">
        <title>Pseudomonas karstica sp. nov. and Pseudomonas spelaei sp. nov. from karst caves.</title>
        <authorList>
            <person name="Zeman M."/>
        </authorList>
    </citation>
    <scope>NUCLEOTIDE SEQUENCE [LARGE SCALE GENOMIC DNA]</scope>
    <source>
        <strain evidence="2 3">CCM 7893</strain>
    </source>
</reference>